<dbReference type="EMBL" id="JBHEZY010000036">
    <property type="protein sequence ID" value="MFC1436521.1"/>
    <property type="molecule type" value="Genomic_DNA"/>
</dbReference>
<name>A0ABV6XE25_9ACTN</name>
<dbReference type="Pfam" id="PF13649">
    <property type="entry name" value="Methyltransf_25"/>
    <property type="match status" value="1"/>
</dbReference>
<dbReference type="SUPFAM" id="SSF53335">
    <property type="entry name" value="S-adenosyl-L-methionine-dependent methyltransferases"/>
    <property type="match status" value="1"/>
</dbReference>
<reference evidence="2 3" key="1">
    <citation type="submission" date="2024-09" db="EMBL/GenBank/DDBJ databases">
        <authorList>
            <person name="Lee S.D."/>
        </authorList>
    </citation>
    <scope>NUCLEOTIDE SEQUENCE [LARGE SCALE GENOMIC DNA]</scope>
    <source>
        <strain evidence="2 3">N1-3</strain>
    </source>
</reference>
<protein>
    <submittedName>
        <fullName evidence="2">Trans-aconitate 2-methyltransferase</fullName>
    </submittedName>
</protein>
<comment type="caution">
    <text evidence="2">The sequence shown here is derived from an EMBL/GenBank/DDBJ whole genome shotgun (WGS) entry which is preliminary data.</text>
</comment>
<sequence length="240" mass="25614">MTLLQGAELSQAFDRGASAYDRLTAINPGYHRALRRSARRLALPDLGAGLRLLDLGCGTGSSTAALLRSYPRARITAVDASAGMLAQAAEKRWPSTVRFVHSPVEELSGTGEAGPYDAVFAAYLVRNAADPGAVLDAVHRMLRPGGRLAVHEYALSGRAVHRAVWSAVCGGVVLPLGAVSGGGTALYRHLWRSVLDFDTAGRFTERLARHGFAGARSSPMTRWQHGVVHTFTARRPGGEF</sequence>
<proteinExistence type="predicted"/>
<gene>
    <name evidence="2" type="ORF">ACEZDB_38405</name>
</gene>
<dbReference type="PANTHER" id="PTHR42912:SF83">
    <property type="entry name" value="METHYLTRANSFERASE TYPE 11 DOMAIN-CONTAINING PROTEIN"/>
    <property type="match status" value="1"/>
</dbReference>
<dbReference type="RefSeq" id="WP_380560211.1">
    <property type="nucleotide sequence ID" value="NZ_JBHEZY010000036.1"/>
</dbReference>
<dbReference type="PANTHER" id="PTHR42912">
    <property type="entry name" value="METHYLTRANSFERASE"/>
    <property type="match status" value="1"/>
</dbReference>
<accession>A0ABV6XE25</accession>
<evidence type="ECO:0000313" key="2">
    <source>
        <dbReference type="EMBL" id="MFC1436521.1"/>
    </source>
</evidence>
<dbReference type="InterPro" id="IPR050508">
    <property type="entry name" value="Methyltransf_Superfamily"/>
</dbReference>
<dbReference type="Proteomes" id="UP001592530">
    <property type="component" value="Unassembled WGS sequence"/>
</dbReference>
<evidence type="ECO:0000259" key="1">
    <source>
        <dbReference type="Pfam" id="PF13649"/>
    </source>
</evidence>
<dbReference type="CDD" id="cd02440">
    <property type="entry name" value="AdoMet_MTases"/>
    <property type="match status" value="1"/>
</dbReference>
<dbReference type="Gene3D" id="3.40.50.150">
    <property type="entry name" value="Vaccinia Virus protein VP39"/>
    <property type="match status" value="1"/>
</dbReference>
<feature type="domain" description="Methyltransferase" evidence="1">
    <location>
        <begin position="53"/>
        <end position="146"/>
    </location>
</feature>
<organism evidence="2 3">
    <name type="scientific">Streptacidiphilus alkalitolerans</name>
    <dbReference type="NCBI Taxonomy" id="3342712"/>
    <lineage>
        <taxon>Bacteria</taxon>
        <taxon>Bacillati</taxon>
        <taxon>Actinomycetota</taxon>
        <taxon>Actinomycetes</taxon>
        <taxon>Kitasatosporales</taxon>
        <taxon>Streptomycetaceae</taxon>
        <taxon>Streptacidiphilus</taxon>
    </lineage>
</organism>
<dbReference type="InterPro" id="IPR041698">
    <property type="entry name" value="Methyltransf_25"/>
</dbReference>
<evidence type="ECO:0000313" key="3">
    <source>
        <dbReference type="Proteomes" id="UP001592530"/>
    </source>
</evidence>
<dbReference type="InterPro" id="IPR029063">
    <property type="entry name" value="SAM-dependent_MTases_sf"/>
</dbReference>